<gene>
    <name evidence="2" type="ORF">BgAZ_404020</name>
</gene>
<name>A0AAD8LIT6_BABGI</name>
<dbReference type="Proteomes" id="UP001230268">
    <property type="component" value="Unassembled WGS sequence"/>
</dbReference>
<accession>A0AAD8LIT6</accession>
<proteinExistence type="predicted"/>
<protein>
    <submittedName>
        <fullName evidence="2">Uncharacterized protein</fullName>
    </submittedName>
</protein>
<evidence type="ECO:0000313" key="2">
    <source>
        <dbReference type="EMBL" id="KAK1442372.1"/>
    </source>
</evidence>
<sequence length="398" mass="44559">MAFHKRSTRSNFAWLLLCMSYTFLHISASRIFHDGLKEPLQADGQNEEYLGGRNVKGCVSGHCKKQRRTEDDDRFLQYVTGFAASPEGRLLESIIQLQLDDSNDSTAPVDLPKAPSKQLNLVEIGNLILNYSWDITNIVVLIASSCYFIYVALIGRSHLAELNFVLDPLSNYCISMISVLPRKVPSLDASLTLHAAAVCFLLQYLDKSTRRRVGIFFTCMVKAALIYGLLASLPIDAVSPSYTGIAGLISIHVLRTSNFMVVRLVYTLLLFLMSASLFSSLPSYLTEVPQELDEISHATLVLKKMVCFVASWPVAALVPQALCTMWSTENPIGYYTFFFTPTHLRVNTVESWVALVSWGIIALMLFNHVKDHDFSANRSNNADVKWWRSQSSSNISAY</sequence>
<dbReference type="EMBL" id="JAVEPI010000004">
    <property type="protein sequence ID" value="KAK1442372.1"/>
    <property type="molecule type" value="Genomic_DNA"/>
</dbReference>
<feature type="transmembrane region" description="Helical" evidence="1">
    <location>
        <begin position="261"/>
        <end position="281"/>
    </location>
</feature>
<organism evidence="2 3">
    <name type="scientific">Babesia gibsoni</name>
    <dbReference type="NCBI Taxonomy" id="33632"/>
    <lineage>
        <taxon>Eukaryota</taxon>
        <taxon>Sar</taxon>
        <taxon>Alveolata</taxon>
        <taxon>Apicomplexa</taxon>
        <taxon>Aconoidasida</taxon>
        <taxon>Piroplasmida</taxon>
        <taxon>Babesiidae</taxon>
        <taxon>Babesia</taxon>
    </lineage>
</organism>
<evidence type="ECO:0000313" key="3">
    <source>
        <dbReference type="Proteomes" id="UP001230268"/>
    </source>
</evidence>
<dbReference type="AlphaFoldDB" id="A0AAD8LIT6"/>
<keyword evidence="1" id="KW-1133">Transmembrane helix</keyword>
<feature type="transmembrane region" description="Helical" evidence="1">
    <location>
        <begin position="212"/>
        <end position="231"/>
    </location>
</feature>
<feature type="transmembrane region" description="Helical" evidence="1">
    <location>
        <begin position="12"/>
        <end position="32"/>
    </location>
</feature>
<keyword evidence="3" id="KW-1185">Reference proteome</keyword>
<keyword evidence="1" id="KW-0812">Transmembrane</keyword>
<feature type="transmembrane region" description="Helical" evidence="1">
    <location>
        <begin position="351"/>
        <end position="369"/>
    </location>
</feature>
<keyword evidence="1" id="KW-0472">Membrane</keyword>
<comment type="caution">
    <text evidence="2">The sequence shown here is derived from an EMBL/GenBank/DDBJ whole genome shotgun (WGS) entry which is preliminary data.</text>
</comment>
<feature type="transmembrane region" description="Helical" evidence="1">
    <location>
        <begin position="135"/>
        <end position="155"/>
    </location>
</feature>
<evidence type="ECO:0000256" key="1">
    <source>
        <dbReference type="SAM" id="Phobius"/>
    </source>
</evidence>
<reference evidence="2" key="1">
    <citation type="submission" date="2023-08" db="EMBL/GenBank/DDBJ databases">
        <title>Draft sequence of the Babesia gibsoni genome.</title>
        <authorList>
            <person name="Yamagishi J.Y."/>
            <person name="Xuan X.X."/>
        </authorList>
    </citation>
    <scope>NUCLEOTIDE SEQUENCE</scope>
    <source>
        <strain evidence="2">Azabu</strain>
    </source>
</reference>